<dbReference type="Pfam" id="PF01822">
    <property type="entry name" value="WSC"/>
    <property type="match status" value="1"/>
</dbReference>
<keyword evidence="4" id="KW-1185">Reference proteome</keyword>
<protein>
    <recommendedName>
        <fullName evidence="2">WSC domain-containing protein</fullName>
    </recommendedName>
</protein>
<accession>A0AAN6YBP5</accession>
<feature type="domain" description="WSC" evidence="2">
    <location>
        <begin position="64"/>
        <end position="169"/>
    </location>
</feature>
<proteinExistence type="predicted"/>
<reference evidence="3" key="1">
    <citation type="journal article" date="2023" name="Mol. Phylogenet. Evol.">
        <title>Genome-scale phylogeny and comparative genomics of the fungal order Sordariales.</title>
        <authorList>
            <person name="Hensen N."/>
            <person name="Bonometti L."/>
            <person name="Westerberg I."/>
            <person name="Brannstrom I.O."/>
            <person name="Guillou S."/>
            <person name="Cros-Aarteil S."/>
            <person name="Calhoun S."/>
            <person name="Haridas S."/>
            <person name="Kuo A."/>
            <person name="Mondo S."/>
            <person name="Pangilinan J."/>
            <person name="Riley R."/>
            <person name="LaButti K."/>
            <person name="Andreopoulos B."/>
            <person name="Lipzen A."/>
            <person name="Chen C."/>
            <person name="Yan M."/>
            <person name="Daum C."/>
            <person name="Ng V."/>
            <person name="Clum A."/>
            <person name="Steindorff A."/>
            <person name="Ohm R.A."/>
            <person name="Martin F."/>
            <person name="Silar P."/>
            <person name="Natvig D.O."/>
            <person name="Lalanne C."/>
            <person name="Gautier V."/>
            <person name="Ament-Velasquez S.L."/>
            <person name="Kruys A."/>
            <person name="Hutchinson M.I."/>
            <person name="Powell A.J."/>
            <person name="Barry K."/>
            <person name="Miller A.N."/>
            <person name="Grigoriev I.V."/>
            <person name="Debuchy R."/>
            <person name="Gladieux P."/>
            <person name="Hiltunen Thoren M."/>
            <person name="Johannesson H."/>
        </authorList>
    </citation>
    <scope>NUCLEOTIDE SEQUENCE</scope>
    <source>
        <strain evidence="3">PSN293</strain>
    </source>
</reference>
<evidence type="ECO:0000313" key="4">
    <source>
        <dbReference type="Proteomes" id="UP001301769"/>
    </source>
</evidence>
<evidence type="ECO:0000259" key="2">
    <source>
        <dbReference type="PROSITE" id="PS51212"/>
    </source>
</evidence>
<keyword evidence="1" id="KW-0732">Signal</keyword>
<name>A0AAN6YBP5_9PEZI</name>
<evidence type="ECO:0000313" key="3">
    <source>
        <dbReference type="EMBL" id="KAK4213072.1"/>
    </source>
</evidence>
<sequence length="244" mass="24643">MKTSQVLAAAAATFPLSVMATIGTVTATAGTDAAITTVTATIPDGTGTVTATGPSGASGTNGPSYKELGCYQISPAKVDDNRLAPDERPSGYSGSNIFNTKNACAHDLCKTYKYSATQGNNCFCADEVDSTLTHITDAKAIEEVCNLKCPGYALETCGGKTGISIYENEDPSAYYQVPGTGSFAPTGYTGSYYSGSPNGTATKSESAPETSKTGGPVEAGASALVGQSVTMILAVCGVGAALFL</sequence>
<gene>
    <name evidence="3" type="ORF">QBC37DRAFT_181201</name>
</gene>
<comment type="caution">
    <text evidence="3">The sequence shown here is derived from an EMBL/GenBank/DDBJ whole genome shotgun (WGS) entry which is preliminary data.</text>
</comment>
<dbReference type="InterPro" id="IPR002889">
    <property type="entry name" value="WSC_carb-bd"/>
</dbReference>
<dbReference type="Proteomes" id="UP001301769">
    <property type="component" value="Unassembled WGS sequence"/>
</dbReference>
<dbReference type="EMBL" id="MU858115">
    <property type="protein sequence ID" value="KAK4213072.1"/>
    <property type="molecule type" value="Genomic_DNA"/>
</dbReference>
<dbReference type="AlphaFoldDB" id="A0AAN6YBP5"/>
<evidence type="ECO:0000256" key="1">
    <source>
        <dbReference type="SAM" id="SignalP"/>
    </source>
</evidence>
<reference evidence="3" key="2">
    <citation type="submission" date="2023-05" db="EMBL/GenBank/DDBJ databases">
        <authorList>
            <consortium name="Lawrence Berkeley National Laboratory"/>
            <person name="Steindorff A."/>
            <person name="Hensen N."/>
            <person name="Bonometti L."/>
            <person name="Westerberg I."/>
            <person name="Brannstrom I.O."/>
            <person name="Guillou S."/>
            <person name="Cros-Aarteil S."/>
            <person name="Calhoun S."/>
            <person name="Haridas S."/>
            <person name="Kuo A."/>
            <person name="Mondo S."/>
            <person name="Pangilinan J."/>
            <person name="Riley R."/>
            <person name="Labutti K."/>
            <person name="Andreopoulos B."/>
            <person name="Lipzen A."/>
            <person name="Chen C."/>
            <person name="Yanf M."/>
            <person name="Daum C."/>
            <person name="Ng V."/>
            <person name="Clum A."/>
            <person name="Ohm R."/>
            <person name="Martin F."/>
            <person name="Silar P."/>
            <person name="Natvig D."/>
            <person name="Lalanne C."/>
            <person name="Gautier V."/>
            <person name="Ament-Velasquez S.L."/>
            <person name="Kruys A."/>
            <person name="Hutchinson M.I."/>
            <person name="Powell A.J."/>
            <person name="Barry K."/>
            <person name="Miller A.N."/>
            <person name="Grigoriev I.V."/>
            <person name="Debuchy R."/>
            <person name="Gladieux P."/>
            <person name="Thoren M.H."/>
            <person name="Johannesson H."/>
        </authorList>
    </citation>
    <scope>NUCLEOTIDE SEQUENCE</scope>
    <source>
        <strain evidence="3">PSN293</strain>
    </source>
</reference>
<feature type="chain" id="PRO_5042954935" description="WSC domain-containing protein" evidence="1">
    <location>
        <begin position="21"/>
        <end position="244"/>
    </location>
</feature>
<dbReference type="PROSITE" id="PS51212">
    <property type="entry name" value="WSC"/>
    <property type="match status" value="1"/>
</dbReference>
<feature type="signal peptide" evidence="1">
    <location>
        <begin position="1"/>
        <end position="20"/>
    </location>
</feature>
<organism evidence="3 4">
    <name type="scientific">Rhypophila decipiens</name>
    <dbReference type="NCBI Taxonomy" id="261697"/>
    <lineage>
        <taxon>Eukaryota</taxon>
        <taxon>Fungi</taxon>
        <taxon>Dikarya</taxon>
        <taxon>Ascomycota</taxon>
        <taxon>Pezizomycotina</taxon>
        <taxon>Sordariomycetes</taxon>
        <taxon>Sordariomycetidae</taxon>
        <taxon>Sordariales</taxon>
        <taxon>Naviculisporaceae</taxon>
        <taxon>Rhypophila</taxon>
    </lineage>
</organism>